<proteinExistence type="predicted"/>
<dbReference type="EMBL" id="JACHFR010000001">
    <property type="protein sequence ID" value="MBB5218323.1"/>
    <property type="molecule type" value="Genomic_DNA"/>
</dbReference>
<evidence type="ECO:0000256" key="1">
    <source>
        <dbReference type="SAM" id="Phobius"/>
    </source>
</evidence>
<evidence type="ECO:0000313" key="2">
    <source>
        <dbReference type="EMBL" id="MBB5218323.1"/>
    </source>
</evidence>
<dbReference type="EMBL" id="CP031517">
    <property type="protein sequence ID" value="QOS39977.1"/>
    <property type="molecule type" value="Genomic_DNA"/>
</dbReference>
<reference evidence="2 4" key="2">
    <citation type="submission" date="2020-08" db="EMBL/GenBank/DDBJ databases">
        <title>Genomic Encyclopedia of Type Strains, Phase IV (KMG-IV): sequencing the most valuable type-strain genomes for metagenomic binning, comparative biology and taxonomic classification.</title>
        <authorList>
            <person name="Goeker M."/>
        </authorList>
    </citation>
    <scope>NUCLEOTIDE SEQUENCE [LARGE SCALE GENOMIC DNA]</scope>
    <source>
        <strain evidence="2 4">DSM 103679</strain>
    </source>
</reference>
<accession>A0A840SFJ3</accession>
<gene>
    <name evidence="3" type="ORF">DYE49_05720</name>
    <name evidence="2" type="ORF">HNP77_000667</name>
</gene>
<sequence>MKKISTKKGIIIFYVIDFILLAIIAGVISLLPKKNSPKSKDSVILNTKYLSQIDEFQITDLSTGESISLKKNDIFWYGTVNEKNDIEKEKEVFPCDMERLSLLIEDLSEIKKITLLTSSREFHSAYGISSDEGICLQAKQNGNILTYITFGKEDTFKQKIPFKMENQDKIYDAAVPGTYLTTDRSFWCDPYIQPVFITGNQEESERSLRRGRLTEADFSSKEQNPDSILRYTAENGNMTTLYITKQDDTYLIRPSFTAYSTEKQKYFSIFNYSYRISQTTYNGLKK</sequence>
<keyword evidence="1" id="KW-0812">Transmembrane</keyword>
<evidence type="ECO:0008006" key="6">
    <source>
        <dbReference type="Google" id="ProtNLM"/>
    </source>
</evidence>
<name>A0A840SFJ3_9SPIR</name>
<keyword evidence="1" id="KW-1133">Transmembrane helix</keyword>
<keyword evidence="4" id="KW-1185">Reference proteome</keyword>
<reference evidence="3 5" key="1">
    <citation type="submission" date="2018-08" db="EMBL/GenBank/DDBJ databases">
        <title>The first complete genome of Treponema rectale (CHPAT), a commensal spirochete of the bovine rectum.</title>
        <authorList>
            <person name="Staton G.J."/>
            <person name="Clegg S.R."/>
            <person name="Carter S.D."/>
            <person name="Radford A.D."/>
            <person name="Darby A."/>
            <person name="Hall N."/>
            <person name="Birtles R.J."/>
            <person name="Evans N.J."/>
        </authorList>
    </citation>
    <scope>NUCLEOTIDE SEQUENCE [LARGE SCALE GENOMIC DNA]</scope>
    <source>
        <strain evidence="3 5">CHPA</strain>
    </source>
</reference>
<dbReference type="Proteomes" id="UP000578697">
    <property type="component" value="Unassembled WGS sequence"/>
</dbReference>
<feature type="transmembrane region" description="Helical" evidence="1">
    <location>
        <begin position="12"/>
        <end position="31"/>
    </location>
</feature>
<dbReference type="Proteomes" id="UP000593591">
    <property type="component" value="Chromosome"/>
</dbReference>
<organism evidence="2 4">
    <name type="scientific">Treponema rectale</name>
    <dbReference type="NCBI Taxonomy" id="744512"/>
    <lineage>
        <taxon>Bacteria</taxon>
        <taxon>Pseudomonadati</taxon>
        <taxon>Spirochaetota</taxon>
        <taxon>Spirochaetia</taxon>
        <taxon>Spirochaetales</taxon>
        <taxon>Treponemataceae</taxon>
        <taxon>Treponema</taxon>
    </lineage>
</organism>
<dbReference type="RefSeq" id="WP_184651744.1">
    <property type="nucleotide sequence ID" value="NZ_JACHFR010000001.1"/>
</dbReference>
<dbReference type="KEGG" id="trc:DYE49_05720"/>
<dbReference type="AlphaFoldDB" id="A0A840SFJ3"/>
<protein>
    <recommendedName>
        <fullName evidence="6">DUF4340 domain-containing protein</fullName>
    </recommendedName>
</protein>
<evidence type="ECO:0000313" key="4">
    <source>
        <dbReference type="Proteomes" id="UP000578697"/>
    </source>
</evidence>
<evidence type="ECO:0000313" key="5">
    <source>
        <dbReference type="Proteomes" id="UP000593591"/>
    </source>
</evidence>
<keyword evidence="1" id="KW-0472">Membrane</keyword>
<evidence type="ECO:0000313" key="3">
    <source>
        <dbReference type="EMBL" id="QOS39977.1"/>
    </source>
</evidence>